<sequence>NIDYVFDENSASVITPEGPLPTNVGPIVEEIKLYAKSRPGPDVNLKTACAEYFAKLGNVLSEEQKTWATALIRLLEVPNGMRWDMFSAKLA</sequence>
<proteinExistence type="predicted"/>
<name>A0A9P8TBI7_9ASCO</name>
<keyword evidence="2" id="KW-1185">Reference proteome</keyword>
<dbReference type="EMBL" id="JAEUBD010000673">
    <property type="protein sequence ID" value="KAH3673051.1"/>
    <property type="molecule type" value="Genomic_DNA"/>
</dbReference>
<feature type="non-terminal residue" evidence="1">
    <location>
        <position position="91"/>
    </location>
</feature>
<gene>
    <name evidence="1" type="ORF">OGATHE_002160</name>
</gene>
<accession>A0A9P8TBI7</accession>
<evidence type="ECO:0000313" key="2">
    <source>
        <dbReference type="Proteomes" id="UP000788993"/>
    </source>
</evidence>
<protein>
    <submittedName>
        <fullName evidence="1">Uncharacterized protein</fullName>
    </submittedName>
</protein>
<dbReference type="Gene3D" id="3.90.660.10">
    <property type="match status" value="1"/>
</dbReference>
<reference evidence="1" key="1">
    <citation type="journal article" date="2021" name="Open Biol.">
        <title>Shared evolutionary footprints suggest mitochondrial oxidative damage underlies multiple complex I losses in fungi.</title>
        <authorList>
            <person name="Schikora-Tamarit M.A."/>
            <person name="Marcet-Houben M."/>
            <person name="Nosek J."/>
            <person name="Gabaldon T."/>
        </authorList>
    </citation>
    <scope>NUCLEOTIDE SEQUENCE</scope>
    <source>
        <strain evidence="1">NCAIM Y.01608</strain>
    </source>
</reference>
<reference evidence="1" key="2">
    <citation type="submission" date="2021-01" db="EMBL/GenBank/DDBJ databases">
        <authorList>
            <person name="Schikora-Tamarit M.A."/>
        </authorList>
    </citation>
    <scope>NUCLEOTIDE SEQUENCE</scope>
    <source>
        <strain evidence="1">NCAIM Y.01608</strain>
    </source>
</reference>
<comment type="caution">
    <text evidence="1">The sequence shown here is derived from an EMBL/GenBank/DDBJ whole genome shotgun (WGS) entry which is preliminary data.</text>
</comment>
<organism evidence="1 2">
    <name type="scientific">Ogataea polymorpha</name>
    <dbReference type="NCBI Taxonomy" id="460523"/>
    <lineage>
        <taxon>Eukaryota</taxon>
        <taxon>Fungi</taxon>
        <taxon>Dikarya</taxon>
        <taxon>Ascomycota</taxon>
        <taxon>Saccharomycotina</taxon>
        <taxon>Pichiomycetes</taxon>
        <taxon>Pichiales</taxon>
        <taxon>Pichiaceae</taxon>
        <taxon>Ogataea</taxon>
    </lineage>
</organism>
<dbReference type="Proteomes" id="UP000788993">
    <property type="component" value="Unassembled WGS sequence"/>
</dbReference>
<evidence type="ECO:0000313" key="1">
    <source>
        <dbReference type="EMBL" id="KAH3673051.1"/>
    </source>
</evidence>
<dbReference type="AlphaFoldDB" id="A0A9P8TBI7"/>
<feature type="non-terminal residue" evidence="1">
    <location>
        <position position="1"/>
    </location>
</feature>